<protein>
    <submittedName>
        <fullName evidence="2">Uncharacterized protein</fullName>
    </submittedName>
</protein>
<dbReference type="Proteomes" id="UP000010077">
    <property type="component" value="Chromosome"/>
</dbReference>
<reference evidence="2 3" key="1">
    <citation type="journal article" date="2012" name="Proc. Natl. Acad. Sci. U.S.A.">
        <title>Genome streamlining and chemical defense in a coral reef symbiosis.</title>
        <authorList>
            <person name="Kwan J.C."/>
            <person name="Donia M.S."/>
            <person name="Han A.W."/>
            <person name="Hirose E."/>
            <person name="Haygood M.G."/>
            <person name="Schmidt E.W."/>
        </authorList>
    </citation>
    <scope>NUCLEOTIDE SEQUENCE [LARGE SCALE GENOMIC DNA]</scope>
    <source>
        <strain evidence="2 3">L2</strain>
    </source>
</reference>
<dbReference type="HOGENOM" id="CLU_2599462_0_0_5"/>
<dbReference type="EMBL" id="CP003539">
    <property type="protein sequence ID" value="AFX98553.1"/>
    <property type="molecule type" value="Genomic_DNA"/>
</dbReference>
<evidence type="ECO:0000256" key="1">
    <source>
        <dbReference type="SAM" id="Phobius"/>
    </source>
</evidence>
<sequence>MFYKENYLFLPQSLDYYQLFDYSLTNYNFIILHYYSRDYLNQSDKFNSLNSLCEIYFMQNSLLLFCMYLYYLLIISYNS</sequence>
<name>K7Z3J6_9PROT</name>
<organism evidence="2 3">
    <name type="scientific">Candidatus Endolissoclinum faulkneri L2</name>
    <dbReference type="NCBI Taxonomy" id="1193729"/>
    <lineage>
        <taxon>Bacteria</taxon>
        <taxon>Pseudomonadati</taxon>
        <taxon>Pseudomonadota</taxon>
        <taxon>Alphaproteobacteria</taxon>
        <taxon>Rhodospirillales</taxon>
        <taxon>Rhodospirillaceae</taxon>
        <taxon>Candidatus Endolissoclinum</taxon>
    </lineage>
</organism>
<feature type="transmembrane region" description="Helical" evidence="1">
    <location>
        <begin position="56"/>
        <end position="77"/>
    </location>
</feature>
<keyword evidence="1" id="KW-0472">Membrane</keyword>
<gene>
    <name evidence="2" type="ORF">A1OE_358</name>
</gene>
<dbReference type="KEGG" id="thal:A1OE_358"/>
<keyword evidence="3" id="KW-1185">Reference proteome</keyword>
<keyword evidence="1" id="KW-0812">Transmembrane</keyword>
<accession>K7Z3J6</accession>
<dbReference type="AlphaFoldDB" id="K7Z3J6"/>
<keyword evidence="1" id="KW-1133">Transmembrane helix</keyword>
<evidence type="ECO:0000313" key="3">
    <source>
        <dbReference type="Proteomes" id="UP000010077"/>
    </source>
</evidence>
<proteinExistence type="predicted"/>
<evidence type="ECO:0000313" key="2">
    <source>
        <dbReference type="EMBL" id="AFX98553.1"/>
    </source>
</evidence>